<accession>A0A1P8UG28</accession>
<evidence type="ECO:0000256" key="3">
    <source>
        <dbReference type="ARBA" id="ARBA00022448"/>
    </source>
</evidence>
<dbReference type="InterPro" id="IPR035906">
    <property type="entry name" value="MetI-like_sf"/>
</dbReference>
<dbReference type="OrthoDB" id="4404959at2"/>
<dbReference type="PANTHER" id="PTHR30614:SF0">
    <property type="entry name" value="L-CYSTINE TRANSPORT SYSTEM PERMEASE PROTEIN TCYL"/>
    <property type="match status" value="1"/>
</dbReference>
<dbReference type="EMBL" id="CP019434">
    <property type="protein sequence ID" value="APZ42786.1"/>
    <property type="molecule type" value="Genomic_DNA"/>
</dbReference>
<reference evidence="11 12" key="1">
    <citation type="submission" date="2017-01" db="EMBL/GenBank/DDBJ databases">
        <title>Draft sequence of Acidihalobacter ferrooxidans strain DSM 14175 (strain V8).</title>
        <authorList>
            <person name="Khaleque H.N."/>
            <person name="Ramsay J.P."/>
            <person name="Murphy R.J.T."/>
            <person name="Kaksonen A.H."/>
            <person name="Boxall N.J."/>
            <person name="Watkin E.L.J."/>
        </authorList>
    </citation>
    <scope>NUCLEOTIDE SEQUENCE [LARGE SCALE GENOMIC DNA]</scope>
    <source>
        <strain evidence="11 12">V8</strain>
    </source>
</reference>
<evidence type="ECO:0000256" key="8">
    <source>
        <dbReference type="ARBA" id="ARBA00023136"/>
    </source>
</evidence>
<dbReference type="CDD" id="cd06261">
    <property type="entry name" value="TM_PBP2"/>
    <property type="match status" value="1"/>
</dbReference>
<dbReference type="InterPro" id="IPR010065">
    <property type="entry name" value="AA_ABC_transptr_permease_3TM"/>
</dbReference>
<evidence type="ECO:0000259" key="10">
    <source>
        <dbReference type="PROSITE" id="PS50928"/>
    </source>
</evidence>
<dbReference type="SUPFAM" id="SSF161098">
    <property type="entry name" value="MetI-like"/>
    <property type="match status" value="1"/>
</dbReference>
<dbReference type="RefSeq" id="WP_076836435.1">
    <property type="nucleotide sequence ID" value="NZ_CP019434.1"/>
</dbReference>
<dbReference type="GO" id="GO:0006865">
    <property type="term" value="P:amino acid transport"/>
    <property type="evidence" value="ECO:0007669"/>
    <property type="project" value="UniProtKB-KW"/>
</dbReference>
<gene>
    <name evidence="11" type="ORF">BW247_06515</name>
</gene>
<comment type="subcellular location">
    <subcellularLocation>
        <location evidence="1">Cell inner membrane</location>
        <topology evidence="1">Multi-pass membrane protein</topology>
    </subcellularLocation>
    <subcellularLocation>
        <location evidence="9">Cell membrane</location>
        <topology evidence="9">Multi-pass membrane protein</topology>
    </subcellularLocation>
</comment>
<dbReference type="STRING" id="1765967.BW247_06515"/>
<dbReference type="AlphaFoldDB" id="A0A1P8UG28"/>
<protein>
    <submittedName>
        <fullName evidence="11">Ectoine/hydroxyectoine ABC transporter permease subunit EhuD</fullName>
    </submittedName>
</protein>
<organism evidence="11 12">
    <name type="scientific">Acidihalobacter ferrooxydans</name>
    <dbReference type="NCBI Taxonomy" id="1765967"/>
    <lineage>
        <taxon>Bacteria</taxon>
        <taxon>Pseudomonadati</taxon>
        <taxon>Pseudomonadota</taxon>
        <taxon>Gammaproteobacteria</taxon>
        <taxon>Chromatiales</taxon>
        <taxon>Ectothiorhodospiraceae</taxon>
        <taxon>Acidihalobacter</taxon>
    </lineage>
</organism>
<evidence type="ECO:0000313" key="11">
    <source>
        <dbReference type="EMBL" id="APZ42786.1"/>
    </source>
</evidence>
<feature type="transmembrane region" description="Helical" evidence="9">
    <location>
        <begin position="34"/>
        <end position="52"/>
    </location>
</feature>
<evidence type="ECO:0000256" key="1">
    <source>
        <dbReference type="ARBA" id="ARBA00004429"/>
    </source>
</evidence>
<proteinExistence type="inferred from homology"/>
<evidence type="ECO:0000256" key="7">
    <source>
        <dbReference type="ARBA" id="ARBA00022989"/>
    </source>
</evidence>
<dbReference type="Pfam" id="PF00528">
    <property type="entry name" value="BPD_transp_1"/>
    <property type="match status" value="1"/>
</dbReference>
<dbReference type="PANTHER" id="PTHR30614">
    <property type="entry name" value="MEMBRANE COMPONENT OF AMINO ACID ABC TRANSPORTER"/>
    <property type="match status" value="1"/>
</dbReference>
<keyword evidence="6" id="KW-0029">Amino-acid transport</keyword>
<comment type="similarity">
    <text evidence="2">Belongs to the binding-protein-dependent transport system permease family. HisMQ subfamily.</text>
</comment>
<dbReference type="InterPro" id="IPR014341">
    <property type="entry name" value="Ectoine_EhuD"/>
</dbReference>
<keyword evidence="3 9" id="KW-0813">Transport</keyword>
<dbReference type="InterPro" id="IPR043429">
    <property type="entry name" value="ArtM/GltK/GlnP/TcyL/YhdX-like"/>
</dbReference>
<dbReference type="InterPro" id="IPR000515">
    <property type="entry name" value="MetI-like"/>
</dbReference>
<evidence type="ECO:0000256" key="6">
    <source>
        <dbReference type="ARBA" id="ARBA00022970"/>
    </source>
</evidence>
<evidence type="ECO:0000256" key="9">
    <source>
        <dbReference type="RuleBase" id="RU363032"/>
    </source>
</evidence>
<keyword evidence="5 9" id="KW-0812">Transmembrane</keyword>
<evidence type="ECO:0000256" key="5">
    <source>
        <dbReference type="ARBA" id="ARBA00022692"/>
    </source>
</evidence>
<evidence type="ECO:0000313" key="12">
    <source>
        <dbReference type="Proteomes" id="UP000243807"/>
    </source>
</evidence>
<keyword evidence="4" id="KW-1003">Cell membrane</keyword>
<dbReference type="Gene3D" id="1.10.3720.10">
    <property type="entry name" value="MetI-like"/>
    <property type="match status" value="1"/>
</dbReference>
<dbReference type="GO" id="GO:0022857">
    <property type="term" value="F:transmembrane transporter activity"/>
    <property type="evidence" value="ECO:0007669"/>
    <property type="project" value="InterPro"/>
</dbReference>
<sequence length="231" mass="25343">MLFGIHWDTSGSTLTFALSILPILLIGLKVTIEATIFGFLLALSVGLLLAILRSSRLRVVSWPIWFVIEFLRDTPLLVQLFFLFYVLPMYGISLPALMIGIIGLGLQYSAYCAEVYRAGIEAIDHGQWEAAHALDLSKLTIYVDIVLPQAIPRIIPALGTYLVAMIKDAPLLSAITVLDMMAASTIIGDQTYNYIVPLTMVGGLFLVSTLVASYLVNRLDRALPKTGIPMK</sequence>
<dbReference type="GO" id="GO:0043190">
    <property type="term" value="C:ATP-binding cassette (ABC) transporter complex"/>
    <property type="evidence" value="ECO:0007669"/>
    <property type="project" value="InterPro"/>
</dbReference>
<keyword evidence="8 9" id="KW-0472">Membrane</keyword>
<dbReference type="PROSITE" id="PS50928">
    <property type="entry name" value="ABC_TM1"/>
    <property type="match status" value="1"/>
</dbReference>
<keyword evidence="7 9" id="KW-1133">Transmembrane helix</keyword>
<evidence type="ECO:0000256" key="4">
    <source>
        <dbReference type="ARBA" id="ARBA00022475"/>
    </source>
</evidence>
<feature type="domain" description="ABC transmembrane type-1" evidence="10">
    <location>
        <begin position="28"/>
        <end position="216"/>
    </location>
</feature>
<dbReference type="KEGG" id="afy:BW247_06515"/>
<feature type="transmembrane region" description="Helical" evidence="9">
    <location>
        <begin position="194"/>
        <end position="216"/>
    </location>
</feature>
<evidence type="ECO:0000256" key="2">
    <source>
        <dbReference type="ARBA" id="ARBA00010072"/>
    </source>
</evidence>
<dbReference type="Proteomes" id="UP000243807">
    <property type="component" value="Chromosome"/>
</dbReference>
<dbReference type="NCBIfam" id="TIGR03003">
    <property type="entry name" value="ectoine_ehuD"/>
    <property type="match status" value="1"/>
</dbReference>
<keyword evidence="12" id="KW-1185">Reference proteome</keyword>
<name>A0A1P8UG28_9GAMM</name>
<dbReference type="NCBIfam" id="TIGR01726">
    <property type="entry name" value="HEQRo_perm_3TM"/>
    <property type="match status" value="1"/>
</dbReference>